<dbReference type="Proteomes" id="UP000549394">
    <property type="component" value="Unassembled WGS sequence"/>
</dbReference>
<dbReference type="PANTHER" id="PTHR13130:SF4">
    <property type="entry name" value="MEDIATOR OF RNA POLYMERASE II TRANSCRIPTION SUBUNIT 27"/>
    <property type="match status" value="1"/>
</dbReference>
<dbReference type="PANTHER" id="PTHR13130">
    <property type="entry name" value="34 KDA TRANSCRIPTIONAL CO-ACTIVATOR-RELATED"/>
    <property type="match status" value="1"/>
</dbReference>
<dbReference type="OrthoDB" id="1868004at2759"/>
<keyword evidence="4" id="KW-0804">Transcription</keyword>
<keyword evidence="7" id="KW-1185">Reference proteome</keyword>
<comment type="similarity">
    <text evidence="2">Belongs to the Mediator complex subunit 27 family.</text>
</comment>
<evidence type="ECO:0000313" key="7">
    <source>
        <dbReference type="Proteomes" id="UP000549394"/>
    </source>
</evidence>
<proteinExistence type="inferred from homology"/>
<evidence type="ECO:0000256" key="1">
    <source>
        <dbReference type="ARBA" id="ARBA00004123"/>
    </source>
</evidence>
<sequence length="299" mass="34232">MADPAQNEFIQQAIKLTQSLRYSLSKTLERVAHPADESKEENEGDYINSVKEGLISISQEIEDLEKLATKLKPINGVYALGSTLAFGLDSSQEKNKHYQELNKSYRYLQKVNIHSNTSWQHLQQNMGQHRRNYVPKKKKVHQLATNRHENLSVIVATVQRNLPHTALSATKTADNFNVIQMTQGKVFKAAIALRGTNIEWIVVKASNEKLHNENGELDMWGQSKYEVFRKITEQAEIAANMMSANANEIALQHLLKWLHGYHNIFTAKCSKCSKHLKQMLPPVIREFRSNDIFHEQCRA</sequence>
<dbReference type="Pfam" id="PF11571">
    <property type="entry name" value="Med27"/>
    <property type="match status" value="1"/>
</dbReference>
<accession>A0A7I8VK51</accession>
<evidence type="ECO:0000313" key="6">
    <source>
        <dbReference type="EMBL" id="CAD5115817.1"/>
    </source>
</evidence>
<dbReference type="EMBL" id="CAJFCJ010000006">
    <property type="protein sequence ID" value="CAD5115817.1"/>
    <property type="molecule type" value="Genomic_DNA"/>
</dbReference>
<gene>
    <name evidence="6" type="ORF">DGYR_LOCUS4515</name>
</gene>
<protein>
    <submittedName>
        <fullName evidence="6">DgyrCDS4757</fullName>
    </submittedName>
</protein>
<evidence type="ECO:0000256" key="4">
    <source>
        <dbReference type="ARBA" id="ARBA00023163"/>
    </source>
</evidence>
<comment type="subcellular location">
    <subcellularLocation>
        <location evidence="1">Nucleus</location>
    </subcellularLocation>
</comment>
<comment type="caution">
    <text evidence="6">The sequence shown here is derived from an EMBL/GenBank/DDBJ whole genome shotgun (WGS) entry which is preliminary data.</text>
</comment>
<evidence type="ECO:0000256" key="3">
    <source>
        <dbReference type="ARBA" id="ARBA00023015"/>
    </source>
</evidence>
<dbReference type="GO" id="GO:0016592">
    <property type="term" value="C:mediator complex"/>
    <property type="evidence" value="ECO:0007669"/>
    <property type="project" value="InterPro"/>
</dbReference>
<evidence type="ECO:0000256" key="5">
    <source>
        <dbReference type="ARBA" id="ARBA00023242"/>
    </source>
</evidence>
<dbReference type="AlphaFoldDB" id="A0A7I8VK51"/>
<dbReference type="GO" id="GO:0003713">
    <property type="term" value="F:transcription coactivator activity"/>
    <property type="evidence" value="ECO:0007669"/>
    <property type="project" value="TreeGrafter"/>
</dbReference>
<reference evidence="6 7" key="1">
    <citation type="submission" date="2020-08" db="EMBL/GenBank/DDBJ databases">
        <authorList>
            <person name="Hejnol A."/>
        </authorList>
    </citation>
    <scope>NUCLEOTIDE SEQUENCE [LARGE SCALE GENOMIC DNA]</scope>
</reference>
<keyword evidence="3" id="KW-0805">Transcription regulation</keyword>
<evidence type="ECO:0000256" key="2">
    <source>
        <dbReference type="ARBA" id="ARBA00008048"/>
    </source>
</evidence>
<keyword evidence="5" id="KW-0539">Nucleus</keyword>
<dbReference type="InterPro" id="IPR021627">
    <property type="entry name" value="Mediator_Med27"/>
</dbReference>
<name>A0A7I8VK51_9ANNE</name>
<dbReference type="GO" id="GO:0006357">
    <property type="term" value="P:regulation of transcription by RNA polymerase II"/>
    <property type="evidence" value="ECO:0007669"/>
    <property type="project" value="TreeGrafter"/>
</dbReference>
<organism evidence="6 7">
    <name type="scientific">Dimorphilus gyrociliatus</name>
    <dbReference type="NCBI Taxonomy" id="2664684"/>
    <lineage>
        <taxon>Eukaryota</taxon>
        <taxon>Metazoa</taxon>
        <taxon>Spiralia</taxon>
        <taxon>Lophotrochozoa</taxon>
        <taxon>Annelida</taxon>
        <taxon>Polychaeta</taxon>
        <taxon>Polychaeta incertae sedis</taxon>
        <taxon>Dinophilidae</taxon>
        <taxon>Dimorphilus</taxon>
    </lineage>
</organism>